<dbReference type="InterPro" id="IPR029062">
    <property type="entry name" value="Class_I_gatase-like"/>
</dbReference>
<sequence length="237" mass="26524">MSEKVLLVRHMPNEREDRVTQELRERGFALDTCYVAEGQPLPDPSRYAATVIYGGVQMVEQAEHLSYLRDELAWIEGWLQQDKPFLGICLGSQLLAHTLGASVGPHPDGLSEIGFYPIAPTAAGRDLIPPDLMVYHWHLQGFAAPDTAELLATGQHFENQAFRYGRAFGLQFHPEITEEIQAGWLREAAHMLDNPGAHARERQLADRDVHLEPLGDWLSAFLDRWLADAPALTEPVA</sequence>
<dbReference type="EMBL" id="JARHUD010000009">
    <property type="protein sequence ID" value="MDF2097062.1"/>
    <property type="molecule type" value="Genomic_DNA"/>
</dbReference>
<dbReference type="Proteomes" id="UP001215503">
    <property type="component" value="Unassembled WGS sequence"/>
</dbReference>
<dbReference type="GO" id="GO:0016787">
    <property type="term" value="F:hydrolase activity"/>
    <property type="evidence" value="ECO:0007669"/>
    <property type="project" value="UniProtKB-KW"/>
</dbReference>
<feature type="domain" description="Glutamine amidotransferase" evidence="1">
    <location>
        <begin position="20"/>
        <end position="179"/>
    </location>
</feature>
<accession>A0ABT5YQE1</accession>
<evidence type="ECO:0000313" key="2">
    <source>
        <dbReference type="EMBL" id="MDF2097062.1"/>
    </source>
</evidence>
<dbReference type="SUPFAM" id="SSF52317">
    <property type="entry name" value="Class I glutamine amidotransferase-like"/>
    <property type="match status" value="1"/>
</dbReference>
<dbReference type="CDD" id="cd01741">
    <property type="entry name" value="GATase1_1"/>
    <property type="match status" value="1"/>
</dbReference>
<protein>
    <submittedName>
        <fullName evidence="2">Gamma-glutamyl-gamma-aminobutyrate hydrolase family protein</fullName>
    </submittedName>
</protein>
<dbReference type="InterPro" id="IPR017926">
    <property type="entry name" value="GATASE"/>
</dbReference>
<gene>
    <name evidence="2" type="ORF">P2G67_13855</name>
</gene>
<keyword evidence="2" id="KW-0378">Hydrolase</keyword>
<dbReference type="Pfam" id="PF00117">
    <property type="entry name" value="GATase"/>
    <property type="match status" value="1"/>
</dbReference>
<proteinExistence type="predicted"/>
<dbReference type="PANTHER" id="PTHR42695:SF5">
    <property type="entry name" value="GLUTAMINE AMIDOTRANSFERASE YLR126C-RELATED"/>
    <property type="match status" value="1"/>
</dbReference>
<dbReference type="PROSITE" id="PS51273">
    <property type="entry name" value="GATASE_TYPE_1"/>
    <property type="match status" value="1"/>
</dbReference>
<organism evidence="2 3">
    <name type="scientific">Aquibaculum arenosum</name>
    <dbReference type="NCBI Taxonomy" id="3032591"/>
    <lineage>
        <taxon>Bacteria</taxon>
        <taxon>Pseudomonadati</taxon>
        <taxon>Pseudomonadota</taxon>
        <taxon>Alphaproteobacteria</taxon>
        <taxon>Rhodospirillales</taxon>
        <taxon>Rhodovibrionaceae</taxon>
        <taxon>Aquibaculum</taxon>
    </lineage>
</organism>
<dbReference type="PANTHER" id="PTHR42695">
    <property type="entry name" value="GLUTAMINE AMIDOTRANSFERASE YLR126C-RELATED"/>
    <property type="match status" value="1"/>
</dbReference>
<dbReference type="Gene3D" id="3.40.50.880">
    <property type="match status" value="1"/>
</dbReference>
<dbReference type="InterPro" id="IPR044992">
    <property type="entry name" value="ChyE-like"/>
</dbReference>
<reference evidence="2 3" key="1">
    <citation type="submission" date="2023-03" db="EMBL/GenBank/DDBJ databases">
        <title>Fodinicurvata sp. CAU 1616 isolated from sea sendiment.</title>
        <authorList>
            <person name="Kim W."/>
        </authorList>
    </citation>
    <scope>NUCLEOTIDE SEQUENCE [LARGE SCALE GENOMIC DNA]</scope>
    <source>
        <strain evidence="2 3">CAU 1616</strain>
    </source>
</reference>
<dbReference type="RefSeq" id="WP_275823834.1">
    <property type="nucleotide sequence ID" value="NZ_JARHUD010000009.1"/>
</dbReference>
<evidence type="ECO:0000259" key="1">
    <source>
        <dbReference type="Pfam" id="PF00117"/>
    </source>
</evidence>
<comment type="caution">
    <text evidence="2">The sequence shown here is derived from an EMBL/GenBank/DDBJ whole genome shotgun (WGS) entry which is preliminary data.</text>
</comment>
<keyword evidence="3" id="KW-1185">Reference proteome</keyword>
<name>A0ABT5YQE1_9PROT</name>
<evidence type="ECO:0000313" key="3">
    <source>
        <dbReference type="Proteomes" id="UP001215503"/>
    </source>
</evidence>